<dbReference type="GO" id="GO:0015807">
    <property type="term" value="P:L-amino acid transport"/>
    <property type="evidence" value="ECO:0007669"/>
    <property type="project" value="TreeGrafter"/>
</dbReference>
<feature type="domain" description="ABC transporter" evidence="6">
    <location>
        <begin position="2"/>
        <end position="234"/>
    </location>
</feature>
<keyword evidence="5" id="KW-0029">Amino-acid transport</keyword>
<dbReference type="InterPro" id="IPR017871">
    <property type="entry name" value="ABC_transporter-like_CS"/>
</dbReference>
<evidence type="ECO:0000256" key="3">
    <source>
        <dbReference type="ARBA" id="ARBA00022741"/>
    </source>
</evidence>
<evidence type="ECO:0000256" key="4">
    <source>
        <dbReference type="ARBA" id="ARBA00022840"/>
    </source>
</evidence>
<proteinExistence type="inferred from homology"/>
<dbReference type="RefSeq" id="WP_151178350.1">
    <property type="nucleotide sequence ID" value="NZ_CP042906.1"/>
</dbReference>
<dbReference type="Pfam" id="PF00005">
    <property type="entry name" value="ABC_tran"/>
    <property type="match status" value="1"/>
</dbReference>
<accession>A0A5J6MLA6</accession>
<dbReference type="PROSITE" id="PS00211">
    <property type="entry name" value="ABC_TRANSPORTER_1"/>
    <property type="match status" value="1"/>
</dbReference>
<keyword evidence="4 7" id="KW-0067">ATP-binding</keyword>
<protein>
    <submittedName>
        <fullName evidence="7">ABC transporter ATP-binding protein</fullName>
    </submittedName>
</protein>
<sequence>MLKVSDLHVTYGNVAALRGVSIEVQAGEIVAVIGPNGAGKSTLLLTIAGVVKPARGAVALEDSSILGIAPEKLVTRGLSLVPEGRHIFASMTVAENIRLGGTGRQDKPAIAQDRDRVLAMFPILQQRLQQKAGQLSGGEQQMLAIARAIMARPRLLLIDEPSLGLAPLIVNQVYEAVSALRDGGVTVLVVEQNVHRALAVADRTYVMNSGSVTMAGRSSELKTAEGFQEAYFGFRAAKGVVA</sequence>
<dbReference type="SUPFAM" id="SSF52540">
    <property type="entry name" value="P-loop containing nucleoside triphosphate hydrolases"/>
    <property type="match status" value="1"/>
</dbReference>
<evidence type="ECO:0000259" key="6">
    <source>
        <dbReference type="PROSITE" id="PS50893"/>
    </source>
</evidence>
<dbReference type="OrthoDB" id="9775250at2"/>
<evidence type="ECO:0000313" key="8">
    <source>
        <dbReference type="Proteomes" id="UP000326202"/>
    </source>
</evidence>
<evidence type="ECO:0000256" key="2">
    <source>
        <dbReference type="ARBA" id="ARBA00022448"/>
    </source>
</evidence>
<dbReference type="SMART" id="SM00382">
    <property type="entry name" value="AAA"/>
    <property type="match status" value="1"/>
</dbReference>
<dbReference type="EMBL" id="CP042906">
    <property type="protein sequence ID" value="QEX18164.1"/>
    <property type="molecule type" value="Genomic_DNA"/>
</dbReference>
<organism evidence="7 8">
    <name type="scientific">Hypericibacter terrae</name>
    <dbReference type="NCBI Taxonomy" id="2602015"/>
    <lineage>
        <taxon>Bacteria</taxon>
        <taxon>Pseudomonadati</taxon>
        <taxon>Pseudomonadota</taxon>
        <taxon>Alphaproteobacteria</taxon>
        <taxon>Rhodospirillales</taxon>
        <taxon>Dongiaceae</taxon>
        <taxon>Hypericibacter</taxon>
    </lineage>
</organism>
<dbReference type="InterPro" id="IPR027417">
    <property type="entry name" value="P-loop_NTPase"/>
</dbReference>
<comment type="similarity">
    <text evidence="1">Belongs to the ABC transporter superfamily.</text>
</comment>
<dbReference type="KEGG" id="htq:FRZ44_34680"/>
<dbReference type="Gene3D" id="3.40.50.300">
    <property type="entry name" value="P-loop containing nucleotide triphosphate hydrolases"/>
    <property type="match status" value="1"/>
</dbReference>
<dbReference type="PANTHER" id="PTHR43820:SF4">
    <property type="entry name" value="HIGH-AFFINITY BRANCHED-CHAIN AMINO ACID TRANSPORT ATP-BINDING PROTEIN LIVF"/>
    <property type="match status" value="1"/>
</dbReference>
<dbReference type="InterPro" id="IPR052156">
    <property type="entry name" value="BCAA_Transport_ATP-bd_LivF"/>
</dbReference>
<dbReference type="InterPro" id="IPR003593">
    <property type="entry name" value="AAA+_ATPase"/>
</dbReference>
<dbReference type="Proteomes" id="UP000326202">
    <property type="component" value="Chromosome"/>
</dbReference>
<dbReference type="AlphaFoldDB" id="A0A5J6MLA6"/>
<evidence type="ECO:0000256" key="5">
    <source>
        <dbReference type="ARBA" id="ARBA00022970"/>
    </source>
</evidence>
<dbReference type="PROSITE" id="PS50893">
    <property type="entry name" value="ABC_TRANSPORTER_2"/>
    <property type="match status" value="1"/>
</dbReference>
<keyword evidence="3" id="KW-0547">Nucleotide-binding</keyword>
<dbReference type="PANTHER" id="PTHR43820">
    <property type="entry name" value="HIGH-AFFINITY BRANCHED-CHAIN AMINO ACID TRANSPORT ATP-BINDING PROTEIN LIVF"/>
    <property type="match status" value="1"/>
</dbReference>
<dbReference type="GO" id="GO:0016887">
    <property type="term" value="F:ATP hydrolysis activity"/>
    <property type="evidence" value="ECO:0007669"/>
    <property type="project" value="InterPro"/>
</dbReference>
<dbReference type="CDD" id="cd03224">
    <property type="entry name" value="ABC_TM1139_LivF_branched"/>
    <property type="match status" value="1"/>
</dbReference>
<keyword evidence="2" id="KW-0813">Transport</keyword>
<gene>
    <name evidence="7" type="ORF">FRZ44_34680</name>
</gene>
<dbReference type="GO" id="GO:0015658">
    <property type="term" value="F:branched-chain amino acid transmembrane transporter activity"/>
    <property type="evidence" value="ECO:0007669"/>
    <property type="project" value="TreeGrafter"/>
</dbReference>
<evidence type="ECO:0000256" key="1">
    <source>
        <dbReference type="ARBA" id="ARBA00005417"/>
    </source>
</evidence>
<dbReference type="GO" id="GO:0005524">
    <property type="term" value="F:ATP binding"/>
    <property type="evidence" value="ECO:0007669"/>
    <property type="project" value="UniProtKB-KW"/>
</dbReference>
<name>A0A5J6MLA6_9PROT</name>
<reference evidence="7 8" key="1">
    <citation type="submission" date="2019-08" db="EMBL/GenBank/DDBJ databases">
        <title>Hyperibacter terrae gen. nov., sp. nov. and Hyperibacter viscosus sp. nov., two new members in the family Rhodospirillaceae isolated from the rhizosphere of Hypericum perforatum.</title>
        <authorList>
            <person name="Noviana Z."/>
        </authorList>
    </citation>
    <scope>NUCLEOTIDE SEQUENCE [LARGE SCALE GENOMIC DNA]</scope>
    <source>
        <strain evidence="7 8">R5913</strain>
    </source>
</reference>
<dbReference type="InterPro" id="IPR003439">
    <property type="entry name" value="ABC_transporter-like_ATP-bd"/>
</dbReference>
<evidence type="ECO:0000313" key="7">
    <source>
        <dbReference type="EMBL" id="QEX18164.1"/>
    </source>
</evidence>
<keyword evidence="8" id="KW-1185">Reference proteome</keyword>